<evidence type="ECO:0000313" key="2">
    <source>
        <dbReference type="Proteomes" id="UP000814128"/>
    </source>
</evidence>
<reference evidence="1" key="1">
    <citation type="submission" date="2021-02" db="EMBL/GenBank/DDBJ databases">
        <authorList>
            <consortium name="DOE Joint Genome Institute"/>
            <person name="Ahrendt S."/>
            <person name="Looney B.P."/>
            <person name="Miyauchi S."/>
            <person name="Morin E."/>
            <person name="Drula E."/>
            <person name="Courty P.E."/>
            <person name="Chicoki N."/>
            <person name="Fauchery L."/>
            <person name="Kohler A."/>
            <person name="Kuo A."/>
            <person name="Labutti K."/>
            <person name="Pangilinan J."/>
            <person name="Lipzen A."/>
            <person name="Riley R."/>
            <person name="Andreopoulos W."/>
            <person name="He G."/>
            <person name="Johnson J."/>
            <person name="Barry K.W."/>
            <person name="Grigoriev I.V."/>
            <person name="Nagy L."/>
            <person name="Hibbett D."/>
            <person name="Henrissat B."/>
            <person name="Matheny P.B."/>
            <person name="Labbe J."/>
            <person name="Martin F."/>
        </authorList>
    </citation>
    <scope>NUCLEOTIDE SEQUENCE</scope>
    <source>
        <strain evidence="1">EC-137</strain>
    </source>
</reference>
<gene>
    <name evidence="1" type="ORF">K488DRAFT_92390</name>
</gene>
<evidence type="ECO:0000313" key="1">
    <source>
        <dbReference type="EMBL" id="KAI0026527.1"/>
    </source>
</evidence>
<accession>A0ACB8Q4C6</accession>
<dbReference type="EMBL" id="MU274441">
    <property type="protein sequence ID" value="KAI0026527.1"/>
    <property type="molecule type" value="Genomic_DNA"/>
</dbReference>
<reference evidence="1" key="2">
    <citation type="journal article" date="2022" name="New Phytol.">
        <title>Evolutionary transition to the ectomycorrhizal habit in the genomes of a hyperdiverse lineage of mushroom-forming fungi.</title>
        <authorList>
            <person name="Looney B."/>
            <person name="Miyauchi S."/>
            <person name="Morin E."/>
            <person name="Drula E."/>
            <person name="Courty P.E."/>
            <person name="Kohler A."/>
            <person name="Kuo A."/>
            <person name="LaButti K."/>
            <person name="Pangilinan J."/>
            <person name="Lipzen A."/>
            <person name="Riley R."/>
            <person name="Andreopoulos W."/>
            <person name="He G."/>
            <person name="Johnson J."/>
            <person name="Nolan M."/>
            <person name="Tritt A."/>
            <person name="Barry K.W."/>
            <person name="Grigoriev I.V."/>
            <person name="Nagy L.G."/>
            <person name="Hibbett D."/>
            <person name="Henrissat B."/>
            <person name="Matheny P.B."/>
            <person name="Labbe J."/>
            <person name="Martin F.M."/>
        </authorList>
    </citation>
    <scope>NUCLEOTIDE SEQUENCE</scope>
    <source>
        <strain evidence="1">EC-137</strain>
    </source>
</reference>
<sequence length="71" mass="7417">MSSPTPAQDLEDSRLIELATSMASQPEFVAQVNAMSPEDLAFVVALAVVGMRTCINRATGVSSKTASSSSR</sequence>
<keyword evidence="2" id="KW-1185">Reference proteome</keyword>
<comment type="caution">
    <text evidence="1">The sequence shown here is derived from an EMBL/GenBank/DDBJ whole genome shotgun (WGS) entry which is preliminary data.</text>
</comment>
<dbReference type="Proteomes" id="UP000814128">
    <property type="component" value="Unassembled WGS sequence"/>
</dbReference>
<proteinExistence type="predicted"/>
<protein>
    <submittedName>
        <fullName evidence="1">Uncharacterized protein</fullName>
    </submittedName>
</protein>
<name>A0ACB8Q4C6_9AGAM</name>
<organism evidence="1 2">
    <name type="scientific">Vararia minispora EC-137</name>
    <dbReference type="NCBI Taxonomy" id="1314806"/>
    <lineage>
        <taxon>Eukaryota</taxon>
        <taxon>Fungi</taxon>
        <taxon>Dikarya</taxon>
        <taxon>Basidiomycota</taxon>
        <taxon>Agaricomycotina</taxon>
        <taxon>Agaricomycetes</taxon>
        <taxon>Russulales</taxon>
        <taxon>Lachnocladiaceae</taxon>
        <taxon>Vararia</taxon>
    </lineage>
</organism>